<evidence type="ECO:0000313" key="1">
    <source>
        <dbReference type="EMBL" id="QKX59431.1"/>
    </source>
</evidence>
<dbReference type="GeneID" id="55994060"/>
<proteinExistence type="predicted"/>
<dbReference type="KEGG" id="trg:TRUGW13939_06565"/>
<dbReference type="EMBL" id="CP055900">
    <property type="protein sequence ID" value="QKX59431.1"/>
    <property type="molecule type" value="Genomic_DNA"/>
</dbReference>
<evidence type="ECO:0000313" key="2">
    <source>
        <dbReference type="Proteomes" id="UP000509510"/>
    </source>
</evidence>
<reference evidence="2" key="1">
    <citation type="submission" date="2020-06" db="EMBL/GenBank/DDBJ databases">
        <title>A chromosome-scale genome assembly of Talaromyces rugulosus W13939.</title>
        <authorList>
            <person name="Wang B."/>
            <person name="Guo L."/>
            <person name="Ye K."/>
            <person name="Wang L."/>
        </authorList>
    </citation>
    <scope>NUCLEOTIDE SEQUENCE [LARGE SCALE GENOMIC DNA]</scope>
    <source>
        <strain evidence="2">W13939</strain>
    </source>
</reference>
<name>A0A7H8R182_TALRU</name>
<dbReference type="RefSeq" id="XP_035345609.1">
    <property type="nucleotide sequence ID" value="XM_035489716.1"/>
</dbReference>
<keyword evidence="2" id="KW-1185">Reference proteome</keyword>
<dbReference type="AlphaFoldDB" id="A0A7H8R182"/>
<protein>
    <submittedName>
        <fullName evidence="1">Uncharacterized protein</fullName>
    </submittedName>
</protein>
<dbReference type="Proteomes" id="UP000509510">
    <property type="component" value="Chromosome III"/>
</dbReference>
<sequence length="205" mass="23825">MSKTNQQTMAGRVIPISNGPLKAETIIRQIYYQQQHGEEECSLEYSDVDQDTAYEVIEELDENNEDRVHRPTILPTPTIVVESGWSETREKLHEDMRVWLIGGRPHVQMVIIVKWTRTSDERVTGDVEVFERDENDQPRSVQKEIIFPEPPSAVADQQVIKITKRQLWGQNLPAGQDPDDRYDMLMKDLRREGRQCIARMRLNPA</sequence>
<gene>
    <name evidence="1" type="ORF">TRUGW13939_06565</name>
</gene>
<dbReference type="OrthoDB" id="76567at2759"/>
<accession>A0A7H8R182</accession>
<organism evidence="1 2">
    <name type="scientific">Talaromyces rugulosus</name>
    <name type="common">Penicillium rugulosum</name>
    <dbReference type="NCBI Taxonomy" id="121627"/>
    <lineage>
        <taxon>Eukaryota</taxon>
        <taxon>Fungi</taxon>
        <taxon>Dikarya</taxon>
        <taxon>Ascomycota</taxon>
        <taxon>Pezizomycotina</taxon>
        <taxon>Eurotiomycetes</taxon>
        <taxon>Eurotiomycetidae</taxon>
        <taxon>Eurotiales</taxon>
        <taxon>Trichocomaceae</taxon>
        <taxon>Talaromyces</taxon>
        <taxon>Talaromyces sect. Islandici</taxon>
    </lineage>
</organism>